<accession>A0A7G3GD34</accession>
<feature type="chain" id="PRO_5028998130" evidence="1">
    <location>
        <begin position="22"/>
        <end position="116"/>
    </location>
</feature>
<dbReference type="Proteomes" id="UP000515917">
    <property type="component" value="Chromosome"/>
</dbReference>
<proteinExistence type="predicted"/>
<feature type="signal peptide" evidence="1">
    <location>
        <begin position="1"/>
        <end position="21"/>
    </location>
</feature>
<keyword evidence="3" id="KW-1185">Reference proteome</keyword>
<sequence length="116" mass="12713">MSFLRNILLVICVFVSLPSYAGIDISGPVQRVQVDAGGNIWFAMDTTAASTYCKPGWFDLTMYIPKSSPEYPYYFAMLLTAASKGNSVFIANISIFVGTEPCDITKTGYGIVFLKN</sequence>
<gene>
    <name evidence="2" type="ORF">C1H71_17900</name>
</gene>
<dbReference type="KEGG" id="ifl:C1H71_17900"/>
<protein>
    <submittedName>
        <fullName evidence="2">Uncharacterized protein</fullName>
    </submittedName>
</protein>
<dbReference type="AlphaFoldDB" id="A0A7G3GD34"/>
<dbReference type="RefSeq" id="WP_130107729.1">
    <property type="nucleotide sequence ID" value="NZ_CP025781.1"/>
</dbReference>
<keyword evidence="1" id="KW-0732">Signal</keyword>
<dbReference type="EMBL" id="CP025781">
    <property type="protein sequence ID" value="QBC45221.1"/>
    <property type="molecule type" value="Genomic_DNA"/>
</dbReference>
<evidence type="ECO:0000313" key="2">
    <source>
        <dbReference type="EMBL" id="QBC45221.1"/>
    </source>
</evidence>
<evidence type="ECO:0000313" key="3">
    <source>
        <dbReference type="Proteomes" id="UP000515917"/>
    </source>
</evidence>
<organism evidence="2 3">
    <name type="scientific">Iodobacter fluviatilis</name>
    <dbReference type="NCBI Taxonomy" id="537"/>
    <lineage>
        <taxon>Bacteria</taxon>
        <taxon>Pseudomonadati</taxon>
        <taxon>Pseudomonadota</taxon>
        <taxon>Betaproteobacteria</taxon>
        <taxon>Neisseriales</taxon>
        <taxon>Chitinibacteraceae</taxon>
        <taxon>Iodobacter</taxon>
    </lineage>
</organism>
<evidence type="ECO:0000256" key="1">
    <source>
        <dbReference type="SAM" id="SignalP"/>
    </source>
</evidence>
<reference evidence="2 3" key="1">
    <citation type="submission" date="2018-01" db="EMBL/GenBank/DDBJ databases">
        <title>Genome sequence of Iodobacter sp. strain PCH194 isolated from Indian Trans-Himalaya.</title>
        <authorList>
            <person name="Kumar V."/>
            <person name="Thakur V."/>
            <person name="Kumar S."/>
            <person name="Singh D."/>
        </authorList>
    </citation>
    <scope>NUCLEOTIDE SEQUENCE [LARGE SCALE GENOMIC DNA]</scope>
    <source>
        <strain evidence="2 3">PCH194</strain>
    </source>
</reference>
<name>A0A7G3GD34_9NEIS</name>